<dbReference type="Pfam" id="PF13839">
    <property type="entry name" value="PC-Esterase"/>
    <property type="match status" value="1"/>
</dbReference>
<keyword evidence="4" id="KW-0735">Signal-anchor</keyword>
<dbReference type="PANTHER" id="PTHR32285">
    <property type="entry name" value="PROTEIN TRICHOME BIREFRINGENCE-LIKE 9-RELATED"/>
    <property type="match status" value="1"/>
</dbReference>
<evidence type="ECO:0008006" key="12">
    <source>
        <dbReference type="Google" id="ProtNLM"/>
    </source>
</evidence>
<evidence type="ECO:0000313" key="11">
    <source>
        <dbReference type="Proteomes" id="UP001633002"/>
    </source>
</evidence>
<dbReference type="InterPro" id="IPR026057">
    <property type="entry name" value="TBL_C"/>
</dbReference>
<keyword evidence="11" id="KW-1185">Reference proteome</keyword>
<dbReference type="InterPro" id="IPR029962">
    <property type="entry name" value="TBL"/>
</dbReference>
<dbReference type="GO" id="GO:0016020">
    <property type="term" value="C:membrane"/>
    <property type="evidence" value="ECO:0007669"/>
    <property type="project" value="UniProtKB-SubCell"/>
</dbReference>
<evidence type="ECO:0000259" key="8">
    <source>
        <dbReference type="Pfam" id="PF13839"/>
    </source>
</evidence>
<evidence type="ECO:0000259" key="9">
    <source>
        <dbReference type="Pfam" id="PF14416"/>
    </source>
</evidence>
<evidence type="ECO:0000256" key="7">
    <source>
        <dbReference type="SAM" id="Phobius"/>
    </source>
</evidence>
<dbReference type="Proteomes" id="UP001633002">
    <property type="component" value="Unassembled WGS sequence"/>
</dbReference>
<keyword evidence="5 7" id="KW-1133">Transmembrane helix</keyword>
<dbReference type="Pfam" id="PF14416">
    <property type="entry name" value="PMR5N"/>
    <property type="match status" value="1"/>
</dbReference>
<keyword evidence="3 7" id="KW-0812">Transmembrane</keyword>
<comment type="similarity">
    <text evidence="2">Belongs to the PC-esterase family. TBL subfamily.</text>
</comment>
<evidence type="ECO:0000256" key="4">
    <source>
        <dbReference type="ARBA" id="ARBA00022968"/>
    </source>
</evidence>
<dbReference type="EMBL" id="JBJQOH010000004">
    <property type="protein sequence ID" value="KAL3689051.1"/>
    <property type="molecule type" value="Genomic_DNA"/>
</dbReference>
<comment type="subcellular location">
    <subcellularLocation>
        <location evidence="1">Membrane</location>
        <topology evidence="1">Single-pass membrane protein</topology>
    </subcellularLocation>
</comment>
<comment type="caution">
    <text evidence="10">The sequence shown here is derived from an EMBL/GenBank/DDBJ whole genome shotgun (WGS) entry which is preliminary data.</text>
</comment>
<proteinExistence type="inferred from homology"/>
<dbReference type="PANTHER" id="PTHR32285:SF235">
    <property type="entry name" value="PROTEIN TRICHOME BIREFRINGENCE-LIKE 16"/>
    <property type="match status" value="1"/>
</dbReference>
<dbReference type="AlphaFoldDB" id="A0ABD3HG89"/>
<feature type="domain" description="Trichome birefringence-like C-terminal" evidence="8">
    <location>
        <begin position="155"/>
        <end position="440"/>
    </location>
</feature>
<gene>
    <name evidence="10" type="ORF">R1sor_015360</name>
</gene>
<name>A0ABD3HG89_9MARC</name>
<protein>
    <recommendedName>
        <fullName evidence="12">Trichome birefringence-like N-terminal domain-containing protein</fullName>
    </recommendedName>
</protein>
<evidence type="ECO:0000256" key="6">
    <source>
        <dbReference type="ARBA" id="ARBA00023136"/>
    </source>
</evidence>
<reference evidence="10 11" key="1">
    <citation type="submission" date="2024-09" db="EMBL/GenBank/DDBJ databases">
        <title>Chromosome-scale assembly of Riccia sorocarpa.</title>
        <authorList>
            <person name="Paukszto L."/>
        </authorList>
    </citation>
    <scope>NUCLEOTIDE SEQUENCE [LARGE SCALE GENOMIC DNA]</scope>
    <source>
        <strain evidence="10">LP-2024</strain>
        <tissue evidence="10">Aerial parts of the thallus</tissue>
    </source>
</reference>
<evidence type="ECO:0000256" key="2">
    <source>
        <dbReference type="ARBA" id="ARBA00007727"/>
    </source>
</evidence>
<evidence type="ECO:0000256" key="1">
    <source>
        <dbReference type="ARBA" id="ARBA00004167"/>
    </source>
</evidence>
<keyword evidence="6 7" id="KW-0472">Membrane</keyword>
<sequence>MELDKIKQRKTNHTIVAIIVFIATTVILWSAWEETQPLMVICRPELRIPALNRYFGGLDQKAIWAAAEQSRKDLAQNDTSSSLVLNSPKSAAARASSGGKCDFTRGRWVMDDKSRPLYDGTKCKAYLSSMWACRETNRSDFEYEKLRWQPDGCDLPAFSSHKFLERLENKVLAFVGDSLGRQQFQSLMCMLTEGEGPDEVVEDVVANWNLSTLHGRNLGYAYRFERTNTTVVFVWSATLAFIELNRTDEEDGWSALHIDQPDVFLRDRIQDLDLLILNSGHHWNRLKFSDNKWHMYMNGQPIPEAHRLYSMPRAYNYTMHKQVKFLDAKLTQTGGKPTVFMRSLSPRHFKNGDWNTGGTCDNNRQEVDRNVNNKGPLIDRVMNNVGRSSKRIHLLDIIPLSSTREEGHISKYGSGRDSGHQDCLHWCLPGVPDTWNELMYGYLATDSSLAAPSFAGSRG</sequence>
<organism evidence="10 11">
    <name type="scientific">Riccia sorocarpa</name>
    <dbReference type="NCBI Taxonomy" id="122646"/>
    <lineage>
        <taxon>Eukaryota</taxon>
        <taxon>Viridiplantae</taxon>
        <taxon>Streptophyta</taxon>
        <taxon>Embryophyta</taxon>
        <taxon>Marchantiophyta</taxon>
        <taxon>Marchantiopsida</taxon>
        <taxon>Marchantiidae</taxon>
        <taxon>Marchantiales</taxon>
        <taxon>Ricciaceae</taxon>
        <taxon>Riccia</taxon>
    </lineage>
</organism>
<feature type="domain" description="Trichome birefringence-like N-terminal" evidence="9">
    <location>
        <begin position="100"/>
        <end position="154"/>
    </location>
</feature>
<evidence type="ECO:0000256" key="3">
    <source>
        <dbReference type="ARBA" id="ARBA00022692"/>
    </source>
</evidence>
<evidence type="ECO:0000256" key="5">
    <source>
        <dbReference type="ARBA" id="ARBA00022989"/>
    </source>
</evidence>
<accession>A0ABD3HG89</accession>
<feature type="transmembrane region" description="Helical" evidence="7">
    <location>
        <begin position="12"/>
        <end position="32"/>
    </location>
</feature>
<dbReference type="InterPro" id="IPR025846">
    <property type="entry name" value="TBL_N"/>
</dbReference>
<evidence type="ECO:0000313" key="10">
    <source>
        <dbReference type="EMBL" id="KAL3689051.1"/>
    </source>
</evidence>